<proteinExistence type="predicted"/>
<gene>
    <name evidence="1" type="ORF">SDC9_85899</name>
</gene>
<protein>
    <submittedName>
        <fullName evidence="1">Uncharacterized protein</fullName>
    </submittedName>
</protein>
<comment type="caution">
    <text evidence="1">The sequence shown here is derived from an EMBL/GenBank/DDBJ whole genome shotgun (WGS) entry which is preliminary data.</text>
</comment>
<accession>A0A644ZEH8</accession>
<name>A0A644ZEH8_9ZZZZ</name>
<evidence type="ECO:0000313" key="1">
    <source>
        <dbReference type="EMBL" id="MPM39266.1"/>
    </source>
</evidence>
<dbReference type="EMBL" id="VSSQ01008581">
    <property type="protein sequence ID" value="MPM39266.1"/>
    <property type="molecule type" value="Genomic_DNA"/>
</dbReference>
<sequence length="62" mass="6397">MYGNDLQWVTGRIAPAVVGGVGNQLGLLHAASGDHATDLVHLGVGASAVAAVRNFRKRLSQC</sequence>
<dbReference type="AlphaFoldDB" id="A0A644ZEH8"/>
<organism evidence="1">
    <name type="scientific">bioreactor metagenome</name>
    <dbReference type="NCBI Taxonomy" id="1076179"/>
    <lineage>
        <taxon>unclassified sequences</taxon>
        <taxon>metagenomes</taxon>
        <taxon>ecological metagenomes</taxon>
    </lineage>
</organism>
<reference evidence="1" key="1">
    <citation type="submission" date="2019-08" db="EMBL/GenBank/DDBJ databases">
        <authorList>
            <person name="Kucharzyk K."/>
            <person name="Murdoch R.W."/>
            <person name="Higgins S."/>
            <person name="Loffler F."/>
        </authorList>
    </citation>
    <scope>NUCLEOTIDE SEQUENCE</scope>
</reference>